<dbReference type="Proteomes" id="UP001341840">
    <property type="component" value="Unassembled WGS sequence"/>
</dbReference>
<sequence length="164" mass="18759">MRRPQQPQKHLVLPFRNDRGSGAGRYTVGVLGGSRAYHNTRRRCVRSSHSRCRVWRNRYRRALGLKQTSHDLGLYDLGLWRISEYQRQRRGFSTHQVRWESGAVVRVGLPSQKRDSRAKVDLAEAIGIGLQRNIGRGRELSSSSHNILRAVKKSVTDIAPCFKA</sequence>
<name>A0ABU6VMG3_9FABA</name>
<reference evidence="1 2" key="1">
    <citation type="journal article" date="2023" name="Plants (Basel)">
        <title>Bridging the Gap: Combining Genomics and Transcriptomics Approaches to Understand Stylosanthes scabra, an Orphan Legume from the Brazilian Caatinga.</title>
        <authorList>
            <person name="Ferreira-Neto J.R.C."/>
            <person name="da Silva M.D."/>
            <person name="Binneck E."/>
            <person name="de Melo N.F."/>
            <person name="da Silva R.H."/>
            <person name="de Melo A.L.T.M."/>
            <person name="Pandolfi V."/>
            <person name="Bustamante F.O."/>
            <person name="Brasileiro-Vidal A.C."/>
            <person name="Benko-Iseppon A.M."/>
        </authorList>
    </citation>
    <scope>NUCLEOTIDE SEQUENCE [LARGE SCALE GENOMIC DNA]</scope>
    <source>
        <tissue evidence="1">Leaves</tissue>
    </source>
</reference>
<protein>
    <submittedName>
        <fullName evidence="1">Uncharacterized protein</fullName>
    </submittedName>
</protein>
<evidence type="ECO:0000313" key="2">
    <source>
        <dbReference type="Proteomes" id="UP001341840"/>
    </source>
</evidence>
<evidence type="ECO:0000313" key="1">
    <source>
        <dbReference type="EMBL" id="MED6174411.1"/>
    </source>
</evidence>
<keyword evidence="2" id="KW-1185">Reference proteome</keyword>
<proteinExistence type="predicted"/>
<gene>
    <name evidence="1" type="ORF">PIB30_068713</name>
</gene>
<dbReference type="EMBL" id="JASCZI010151776">
    <property type="protein sequence ID" value="MED6174411.1"/>
    <property type="molecule type" value="Genomic_DNA"/>
</dbReference>
<organism evidence="1 2">
    <name type="scientific">Stylosanthes scabra</name>
    <dbReference type="NCBI Taxonomy" id="79078"/>
    <lineage>
        <taxon>Eukaryota</taxon>
        <taxon>Viridiplantae</taxon>
        <taxon>Streptophyta</taxon>
        <taxon>Embryophyta</taxon>
        <taxon>Tracheophyta</taxon>
        <taxon>Spermatophyta</taxon>
        <taxon>Magnoliopsida</taxon>
        <taxon>eudicotyledons</taxon>
        <taxon>Gunneridae</taxon>
        <taxon>Pentapetalae</taxon>
        <taxon>rosids</taxon>
        <taxon>fabids</taxon>
        <taxon>Fabales</taxon>
        <taxon>Fabaceae</taxon>
        <taxon>Papilionoideae</taxon>
        <taxon>50 kb inversion clade</taxon>
        <taxon>dalbergioids sensu lato</taxon>
        <taxon>Dalbergieae</taxon>
        <taxon>Pterocarpus clade</taxon>
        <taxon>Stylosanthes</taxon>
    </lineage>
</organism>
<comment type="caution">
    <text evidence="1">The sequence shown here is derived from an EMBL/GenBank/DDBJ whole genome shotgun (WGS) entry which is preliminary data.</text>
</comment>
<accession>A0ABU6VMG3</accession>